<evidence type="ECO:0000256" key="10">
    <source>
        <dbReference type="ARBA" id="ARBA00035449"/>
    </source>
</evidence>
<keyword evidence="4" id="KW-0963">Cytoplasm</keyword>
<comment type="subunit">
    <text evidence="11">Interacts with BRI3BP. Interacts with MGAT1 and IFITM3.</text>
</comment>
<dbReference type="PANTHER" id="PTHR13551">
    <property type="entry name" value="BRAIN PROTEIN I3"/>
    <property type="match status" value="1"/>
</dbReference>
<comment type="similarity">
    <text evidence="3">Belongs to the BRI3 family.</text>
</comment>
<comment type="caution">
    <text evidence="13">The sequence shown here is derived from an EMBL/GenBank/DDBJ whole genome shotgun (WGS) entry which is preliminary data.</text>
</comment>
<dbReference type="Proteomes" id="UP000828390">
    <property type="component" value="Unassembled WGS sequence"/>
</dbReference>
<protein>
    <recommendedName>
        <fullName evidence="9">Membrane protein BRI3</fullName>
    </recommendedName>
    <alternativeName>
        <fullName evidence="10">Brain protein I3</fullName>
    </alternativeName>
</protein>
<evidence type="ECO:0000313" key="14">
    <source>
        <dbReference type="Proteomes" id="UP000828390"/>
    </source>
</evidence>
<evidence type="ECO:0000256" key="2">
    <source>
        <dbReference type="ARBA" id="ARBA00004556"/>
    </source>
</evidence>
<evidence type="ECO:0000256" key="5">
    <source>
        <dbReference type="ARBA" id="ARBA00022692"/>
    </source>
</evidence>
<evidence type="ECO:0000256" key="3">
    <source>
        <dbReference type="ARBA" id="ARBA00008090"/>
    </source>
</evidence>
<evidence type="ECO:0000256" key="1">
    <source>
        <dbReference type="ARBA" id="ARBA00004155"/>
    </source>
</evidence>
<evidence type="ECO:0000256" key="12">
    <source>
        <dbReference type="SAM" id="MobiDB-lite"/>
    </source>
</evidence>
<feature type="compositionally biased region" description="Polar residues" evidence="12">
    <location>
        <begin position="1"/>
        <end position="12"/>
    </location>
</feature>
<reference evidence="13" key="1">
    <citation type="journal article" date="2019" name="bioRxiv">
        <title>The Genome of the Zebra Mussel, Dreissena polymorpha: A Resource for Invasive Species Research.</title>
        <authorList>
            <person name="McCartney M.A."/>
            <person name="Auch B."/>
            <person name="Kono T."/>
            <person name="Mallez S."/>
            <person name="Zhang Y."/>
            <person name="Obille A."/>
            <person name="Becker A."/>
            <person name="Abrahante J.E."/>
            <person name="Garbe J."/>
            <person name="Badalamenti J.P."/>
            <person name="Herman A."/>
            <person name="Mangelson H."/>
            <person name="Liachko I."/>
            <person name="Sullivan S."/>
            <person name="Sone E.D."/>
            <person name="Koren S."/>
            <person name="Silverstein K.A.T."/>
            <person name="Beckman K.B."/>
            <person name="Gohl D.M."/>
        </authorList>
    </citation>
    <scope>NUCLEOTIDE SEQUENCE</scope>
    <source>
        <strain evidence="13">Duluth1</strain>
        <tissue evidence="13">Whole animal</tissue>
    </source>
</reference>
<dbReference type="GO" id="GO:0048471">
    <property type="term" value="C:perinuclear region of cytoplasm"/>
    <property type="evidence" value="ECO:0007669"/>
    <property type="project" value="UniProtKB-SubCell"/>
</dbReference>
<dbReference type="AlphaFoldDB" id="A0A9D4LN97"/>
<keyword evidence="5" id="KW-0812">Transmembrane</keyword>
<evidence type="ECO:0000256" key="6">
    <source>
        <dbReference type="ARBA" id="ARBA00022989"/>
    </source>
</evidence>
<dbReference type="GO" id="GO:0005765">
    <property type="term" value="C:lysosomal membrane"/>
    <property type="evidence" value="ECO:0007669"/>
    <property type="project" value="UniProtKB-SubCell"/>
</dbReference>
<keyword evidence="14" id="KW-1185">Reference proteome</keyword>
<sequence length="119" mass="12802">MSNAPPSYQESVGTGRGYVNYGSQPSAPPSVGYDQSKAYQGGYQPLPSYQQQTTHQVIVQQQPQIIVVGGCPACRIGVLQDDYTCLGVCCAILFFPIGILCCLAMKERRCPHCGAVFGH</sequence>
<evidence type="ECO:0000256" key="9">
    <source>
        <dbReference type="ARBA" id="ARBA00035284"/>
    </source>
</evidence>
<proteinExistence type="inferred from homology"/>
<gene>
    <name evidence="13" type="ORF">DPMN_024889</name>
</gene>
<reference evidence="13" key="2">
    <citation type="submission" date="2020-11" db="EMBL/GenBank/DDBJ databases">
        <authorList>
            <person name="McCartney M.A."/>
            <person name="Auch B."/>
            <person name="Kono T."/>
            <person name="Mallez S."/>
            <person name="Becker A."/>
            <person name="Gohl D.M."/>
            <person name="Silverstein K.A.T."/>
            <person name="Koren S."/>
            <person name="Bechman K.B."/>
            <person name="Herman A."/>
            <person name="Abrahante J.E."/>
            <person name="Garbe J."/>
        </authorList>
    </citation>
    <scope>NUCLEOTIDE SEQUENCE</scope>
    <source>
        <strain evidence="13">Duluth1</strain>
        <tissue evidence="13">Whole animal</tissue>
    </source>
</reference>
<name>A0A9D4LN97_DREPO</name>
<evidence type="ECO:0000256" key="7">
    <source>
        <dbReference type="ARBA" id="ARBA00023136"/>
    </source>
</evidence>
<organism evidence="13 14">
    <name type="scientific">Dreissena polymorpha</name>
    <name type="common">Zebra mussel</name>
    <name type="synonym">Mytilus polymorpha</name>
    <dbReference type="NCBI Taxonomy" id="45954"/>
    <lineage>
        <taxon>Eukaryota</taxon>
        <taxon>Metazoa</taxon>
        <taxon>Spiralia</taxon>
        <taxon>Lophotrochozoa</taxon>
        <taxon>Mollusca</taxon>
        <taxon>Bivalvia</taxon>
        <taxon>Autobranchia</taxon>
        <taxon>Heteroconchia</taxon>
        <taxon>Euheterodonta</taxon>
        <taxon>Imparidentia</taxon>
        <taxon>Neoheterodontei</taxon>
        <taxon>Myida</taxon>
        <taxon>Dreissenoidea</taxon>
        <taxon>Dreissenidae</taxon>
        <taxon>Dreissena</taxon>
    </lineage>
</organism>
<keyword evidence="6" id="KW-1133">Transmembrane helix</keyword>
<feature type="region of interest" description="Disordered" evidence="12">
    <location>
        <begin position="1"/>
        <end position="39"/>
    </location>
</feature>
<dbReference type="InterPro" id="IPR019317">
    <property type="entry name" value="BRI3"/>
</dbReference>
<keyword evidence="7" id="KW-0472">Membrane</keyword>
<comment type="subcellular location">
    <subcellularLocation>
        <location evidence="2">Cytoplasm</location>
        <location evidence="2">Perinuclear region</location>
    </subcellularLocation>
    <subcellularLocation>
        <location evidence="1">Lysosome membrane</location>
        <topology evidence="1">Multi-pass membrane protein</topology>
    </subcellularLocation>
</comment>
<evidence type="ECO:0000256" key="4">
    <source>
        <dbReference type="ARBA" id="ARBA00022490"/>
    </source>
</evidence>
<evidence type="ECO:0000256" key="8">
    <source>
        <dbReference type="ARBA" id="ARBA00023228"/>
    </source>
</evidence>
<evidence type="ECO:0000313" key="13">
    <source>
        <dbReference type="EMBL" id="KAH3861935.1"/>
    </source>
</evidence>
<accession>A0A9D4LN97</accession>
<dbReference type="EMBL" id="JAIWYP010000002">
    <property type="protein sequence ID" value="KAH3861935.1"/>
    <property type="molecule type" value="Genomic_DNA"/>
</dbReference>
<dbReference type="PANTHER" id="PTHR13551:SF1">
    <property type="entry name" value="MEMBRANE PROTEIN BRI3"/>
    <property type="match status" value="1"/>
</dbReference>
<dbReference type="Pfam" id="PF10164">
    <property type="entry name" value="BRI3"/>
    <property type="match status" value="1"/>
</dbReference>
<evidence type="ECO:0000256" key="11">
    <source>
        <dbReference type="ARBA" id="ARBA00046593"/>
    </source>
</evidence>
<dbReference type="OrthoDB" id="2564984at2759"/>
<keyword evidence="8" id="KW-0458">Lysosome</keyword>